<reference evidence="9 10" key="1">
    <citation type="journal article" date="2020" name="Microorganisms">
        <title>Reliable Identification of Environmental Pseudomonas Isolates Using the rpoD Gene.</title>
        <authorList>
            <consortium name="The Broad Institute Genome Sequencing Platform"/>
            <person name="Girard L."/>
            <person name="Lood C."/>
            <person name="Rokni-Zadeh H."/>
            <person name="van Noort V."/>
            <person name="Lavigne R."/>
            <person name="De Mot R."/>
        </authorList>
    </citation>
    <scope>NUCLEOTIDE SEQUENCE [LARGE SCALE GENOMIC DNA]</scope>
    <source>
        <strain evidence="9 10">RW8P3</strain>
    </source>
</reference>
<protein>
    <recommendedName>
        <fullName evidence="6">Putative aliphatic sulfonates-binding protein</fullName>
    </recommendedName>
</protein>
<evidence type="ECO:0000256" key="7">
    <source>
        <dbReference type="SAM" id="SignalP"/>
    </source>
</evidence>
<proteinExistence type="inferred from homology"/>
<dbReference type="GO" id="GO:0042597">
    <property type="term" value="C:periplasmic space"/>
    <property type="evidence" value="ECO:0007669"/>
    <property type="project" value="UniProtKB-SubCell"/>
</dbReference>
<dbReference type="Proteomes" id="UP000634530">
    <property type="component" value="Chromosome"/>
</dbReference>
<comment type="similarity">
    <text evidence="2">Belongs to the bacterial solute-binding protein SsuA/TauA family.</text>
</comment>
<dbReference type="PANTHER" id="PTHR30024">
    <property type="entry name" value="ALIPHATIC SULFONATES-BINDING PROTEIN-RELATED"/>
    <property type="match status" value="1"/>
</dbReference>
<reference evidence="9 10" key="2">
    <citation type="journal article" date="2021" name="Microorganisms">
        <title>The Ever-Expanding Pseudomonas Genus: Description of 43 New Species and Partition of the Pseudomonas putida Group.</title>
        <authorList>
            <person name="Girard L."/>
            <person name="Lood C."/>
            <person name="Hofte M."/>
            <person name="Vandamme P."/>
            <person name="Rokni-Zadeh H."/>
            <person name="van Noort V."/>
            <person name="Lavigne R."/>
            <person name="De Mot R."/>
        </authorList>
    </citation>
    <scope>NUCLEOTIDE SEQUENCE [LARGE SCALE GENOMIC DNA]</scope>
    <source>
        <strain evidence="9 10">RW8P3</strain>
    </source>
</reference>
<evidence type="ECO:0000256" key="4">
    <source>
        <dbReference type="ARBA" id="ARBA00022729"/>
    </source>
</evidence>
<keyword evidence="3" id="KW-0813">Transport</keyword>
<evidence type="ECO:0000256" key="1">
    <source>
        <dbReference type="ARBA" id="ARBA00004418"/>
    </source>
</evidence>
<gene>
    <name evidence="9" type="ORF">HU752_026320</name>
</gene>
<dbReference type="InterPro" id="IPR001638">
    <property type="entry name" value="Solute-binding_3/MltF_N"/>
</dbReference>
<feature type="chain" id="PRO_5038746913" description="Putative aliphatic sulfonates-binding protein" evidence="7">
    <location>
        <begin position="46"/>
        <end position="334"/>
    </location>
</feature>
<evidence type="ECO:0000256" key="3">
    <source>
        <dbReference type="ARBA" id="ARBA00022448"/>
    </source>
</evidence>
<evidence type="ECO:0000256" key="2">
    <source>
        <dbReference type="ARBA" id="ARBA00010742"/>
    </source>
</evidence>
<dbReference type="FunFam" id="3.40.190.10:FF:000050">
    <property type="entry name" value="Sulfonate ABC transporter substrate-binding protein"/>
    <property type="match status" value="1"/>
</dbReference>
<dbReference type="SUPFAM" id="SSF53850">
    <property type="entry name" value="Periplasmic binding protein-like II"/>
    <property type="match status" value="1"/>
</dbReference>
<keyword evidence="10" id="KW-1185">Reference proteome</keyword>
<feature type="domain" description="Solute-binding protein family 3/N-terminal" evidence="8">
    <location>
        <begin position="50"/>
        <end position="266"/>
    </location>
</feature>
<comment type="function">
    <text evidence="5">Part of a binding-protein-dependent transport system for aliphatic sulfonates. Putative binding protein.</text>
</comment>
<dbReference type="GO" id="GO:0042626">
    <property type="term" value="F:ATPase-coupled transmembrane transporter activity"/>
    <property type="evidence" value="ECO:0007669"/>
    <property type="project" value="InterPro"/>
</dbReference>
<name>A0A9E6PJI9_9PSED</name>
<evidence type="ECO:0000256" key="5">
    <source>
        <dbReference type="ARBA" id="ARBA00055538"/>
    </source>
</evidence>
<organism evidence="9 10">
    <name type="scientific">Pseudomonas vanderleydeniana</name>
    <dbReference type="NCBI Taxonomy" id="2745495"/>
    <lineage>
        <taxon>Bacteria</taxon>
        <taxon>Pseudomonadati</taxon>
        <taxon>Pseudomonadota</taxon>
        <taxon>Gammaproteobacteria</taxon>
        <taxon>Pseudomonadales</taxon>
        <taxon>Pseudomonadaceae</taxon>
        <taxon>Pseudomonas</taxon>
    </lineage>
</organism>
<sequence>MSGAATSCSRFAQRLVCQLKQASPFKTLFGTSLLALLLLSHVAQAAEPAVLRVGYQKSSVSMVLAREHKLLEKALPGTQVQWIEFPGGPQLIEALNGGSLDVGNIGDIPPIFAQVAGIDFVYIGIEPTDGQTEGIVVPKDSGVQGVAGLKGKRVALLKGSSSHNLFLKSLARAGLKLSDVNLVYLSPADARAAFEQGKLDAWVIWDPYYSAALLGGRARLLSDGQGLNSGGSLYIASGPFARQYPRSIAPILKAIGRGQQESFDQADASIDLMTQALGLDRAVVQRYFEHRSRVPLQAIDQATIDNQQRTADLFFANHLVPRAIEVQQNVFKAE</sequence>
<dbReference type="Pfam" id="PF09084">
    <property type="entry name" value="NMT1"/>
    <property type="match status" value="1"/>
</dbReference>
<evidence type="ECO:0000313" key="9">
    <source>
        <dbReference type="EMBL" id="QXI27385.1"/>
    </source>
</evidence>
<keyword evidence="4 7" id="KW-0732">Signal</keyword>
<dbReference type="NCBIfam" id="NF008588">
    <property type="entry name" value="PRK11553.1"/>
    <property type="match status" value="1"/>
</dbReference>
<evidence type="ECO:0000313" key="10">
    <source>
        <dbReference type="Proteomes" id="UP000634530"/>
    </source>
</evidence>
<dbReference type="RefSeq" id="WP_186687138.1">
    <property type="nucleotide sequence ID" value="NZ_CP077093.1"/>
</dbReference>
<comment type="subcellular location">
    <subcellularLocation>
        <location evidence="1">Periplasm</location>
    </subcellularLocation>
</comment>
<dbReference type="InterPro" id="IPR015168">
    <property type="entry name" value="SsuA/THI5"/>
</dbReference>
<feature type="signal peptide" evidence="7">
    <location>
        <begin position="1"/>
        <end position="45"/>
    </location>
</feature>
<dbReference type="PANTHER" id="PTHR30024:SF42">
    <property type="entry name" value="ALIPHATIC SULFONATES-BINDING PROTEIN-RELATED"/>
    <property type="match status" value="1"/>
</dbReference>
<dbReference type="AlphaFoldDB" id="A0A9E6PJI9"/>
<dbReference type="Gene3D" id="3.40.190.10">
    <property type="entry name" value="Periplasmic binding protein-like II"/>
    <property type="match status" value="2"/>
</dbReference>
<evidence type="ECO:0000256" key="6">
    <source>
        <dbReference type="ARBA" id="ARBA00070228"/>
    </source>
</evidence>
<evidence type="ECO:0000259" key="8">
    <source>
        <dbReference type="SMART" id="SM00062"/>
    </source>
</evidence>
<dbReference type="NCBIfam" id="TIGR01728">
    <property type="entry name" value="SsuA_fam"/>
    <property type="match status" value="1"/>
</dbReference>
<dbReference type="InterPro" id="IPR010067">
    <property type="entry name" value="ABC_SsuA_sub-bd"/>
</dbReference>
<dbReference type="EMBL" id="CP077093">
    <property type="protein sequence ID" value="QXI27385.1"/>
    <property type="molecule type" value="Genomic_DNA"/>
</dbReference>
<dbReference type="GO" id="GO:0016020">
    <property type="term" value="C:membrane"/>
    <property type="evidence" value="ECO:0007669"/>
    <property type="project" value="InterPro"/>
</dbReference>
<dbReference type="SMART" id="SM00062">
    <property type="entry name" value="PBPb"/>
    <property type="match status" value="1"/>
</dbReference>
<dbReference type="KEGG" id="pvw:HU752_026320"/>
<accession>A0A9E6PJI9</accession>